<reference evidence="5 6" key="1">
    <citation type="submission" date="2018-04" db="EMBL/GenBank/DDBJ databases">
        <title>Genome of Nocardioides gansuensis WSJ-1.</title>
        <authorList>
            <person name="Wu S."/>
            <person name="Wang G."/>
        </authorList>
    </citation>
    <scope>NUCLEOTIDE SEQUENCE [LARGE SCALE GENOMIC DNA]</scope>
    <source>
        <strain evidence="5 6">WSJ-1</strain>
    </source>
</reference>
<dbReference type="InterPro" id="IPR016181">
    <property type="entry name" value="Acyl_CoA_acyltransferase"/>
</dbReference>
<dbReference type="PANTHER" id="PTHR43800:SF1">
    <property type="entry name" value="PEPTIDYL-LYSINE N-ACETYLTRANSFERASE YJAB"/>
    <property type="match status" value="1"/>
</dbReference>
<evidence type="ECO:0000313" key="6">
    <source>
        <dbReference type="Proteomes" id="UP000246018"/>
    </source>
</evidence>
<evidence type="ECO:0000256" key="2">
    <source>
        <dbReference type="ARBA" id="ARBA00023315"/>
    </source>
</evidence>
<dbReference type="Proteomes" id="UP000246018">
    <property type="component" value="Unassembled WGS sequence"/>
</dbReference>
<dbReference type="AlphaFoldDB" id="A0A2T8FAT3"/>
<dbReference type="CDD" id="cd04301">
    <property type="entry name" value="NAT_SF"/>
    <property type="match status" value="1"/>
</dbReference>
<dbReference type="GO" id="GO:0016747">
    <property type="term" value="F:acyltransferase activity, transferring groups other than amino-acyl groups"/>
    <property type="evidence" value="ECO:0007669"/>
    <property type="project" value="InterPro"/>
</dbReference>
<dbReference type="Pfam" id="PF00583">
    <property type="entry name" value="Acetyltransf_1"/>
    <property type="match status" value="1"/>
</dbReference>
<dbReference type="PROSITE" id="PS51186">
    <property type="entry name" value="GNAT"/>
    <property type="match status" value="1"/>
</dbReference>
<name>A0A2T8FAT3_9ACTN</name>
<protein>
    <submittedName>
        <fullName evidence="5">GNAT family N-acetyltransferase</fullName>
    </submittedName>
</protein>
<keyword evidence="6" id="KW-1185">Reference proteome</keyword>
<dbReference type="InterPro" id="IPR000182">
    <property type="entry name" value="GNAT_dom"/>
</dbReference>
<evidence type="ECO:0000259" key="4">
    <source>
        <dbReference type="PROSITE" id="PS51186"/>
    </source>
</evidence>
<organism evidence="5 6">
    <name type="scientific">Nocardioides gansuensis</name>
    <dbReference type="NCBI Taxonomy" id="2138300"/>
    <lineage>
        <taxon>Bacteria</taxon>
        <taxon>Bacillati</taxon>
        <taxon>Actinomycetota</taxon>
        <taxon>Actinomycetes</taxon>
        <taxon>Propionibacteriales</taxon>
        <taxon>Nocardioidaceae</taxon>
        <taxon>Nocardioides</taxon>
    </lineage>
</organism>
<proteinExistence type="predicted"/>
<comment type="caution">
    <text evidence="5">The sequence shown here is derived from an EMBL/GenBank/DDBJ whole genome shotgun (WGS) entry which is preliminary data.</text>
</comment>
<evidence type="ECO:0000256" key="1">
    <source>
        <dbReference type="ARBA" id="ARBA00022679"/>
    </source>
</evidence>
<dbReference type="PANTHER" id="PTHR43800">
    <property type="entry name" value="PEPTIDYL-LYSINE N-ACETYLTRANSFERASE YJAB"/>
    <property type="match status" value="1"/>
</dbReference>
<gene>
    <name evidence="5" type="ORF">DDE18_10670</name>
</gene>
<dbReference type="Gene3D" id="3.40.630.30">
    <property type="match status" value="1"/>
</dbReference>
<dbReference type="SUPFAM" id="SSF55729">
    <property type="entry name" value="Acyl-CoA N-acyltransferases (Nat)"/>
    <property type="match status" value="1"/>
</dbReference>
<dbReference type="OrthoDB" id="9805924at2"/>
<evidence type="ECO:0000313" key="5">
    <source>
        <dbReference type="EMBL" id="PVG82814.1"/>
    </source>
</evidence>
<dbReference type="EMBL" id="QDGZ01000004">
    <property type="protein sequence ID" value="PVG82814.1"/>
    <property type="molecule type" value="Genomic_DNA"/>
</dbReference>
<keyword evidence="1 5" id="KW-0808">Transferase</keyword>
<accession>A0A2T8FAT3</accession>
<evidence type="ECO:0000256" key="3">
    <source>
        <dbReference type="SAM" id="MobiDB-lite"/>
    </source>
</evidence>
<feature type="domain" description="N-acetyltransferase" evidence="4">
    <location>
        <begin position="37"/>
        <end position="186"/>
    </location>
</feature>
<keyword evidence="2" id="KW-0012">Acyltransferase</keyword>
<feature type="region of interest" description="Disordered" evidence="3">
    <location>
        <begin position="1"/>
        <end position="35"/>
    </location>
</feature>
<sequence length="186" mass="20084">MTTSSTSPAIPPTSPRRSRSSATPTDVPSSHTSRSDVLLVPASVDELPDVAEVYLEARAAAEALGAFPPGVHSPHEVREWVRSWDLSTREVWIALLDDQLVGFVNLTTTWLDGLYVAPSAQGAGIGSALLDLVKGLRPGGFGLWVFECNTPAREFYARHGLVEVARTDGRDNEERSPDIHLAWPGS</sequence>